<dbReference type="GO" id="GO:0008758">
    <property type="term" value="F:UDP-2,3-diacylglucosamine hydrolase activity"/>
    <property type="evidence" value="ECO:0007669"/>
    <property type="project" value="TreeGrafter"/>
</dbReference>
<comment type="caution">
    <text evidence="3">The sequence shown here is derived from an EMBL/GenBank/DDBJ whole genome shotgun (WGS) entry which is preliminary data.</text>
</comment>
<dbReference type="Pfam" id="PF00149">
    <property type="entry name" value="Metallophos"/>
    <property type="match status" value="1"/>
</dbReference>
<protein>
    <submittedName>
        <fullName evidence="3">Metallophosphoesterase</fullName>
    </submittedName>
</protein>
<dbReference type="PANTHER" id="PTHR31302:SF32">
    <property type="entry name" value="PHOSPHOESTERASE"/>
    <property type="match status" value="1"/>
</dbReference>
<keyword evidence="1" id="KW-0472">Membrane</keyword>
<dbReference type="SUPFAM" id="SSF56300">
    <property type="entry name" value="Metallo-dependent phosphatases"/>
    <property type="match status" value="1"/>
</dbReference>
<keyword evidence="4" id="KW-1185">Reference proteome</keyword>
<dbReference type="EMBL" id="WNHB01000005">
    <property type="protein sequence ID" value="MTT31251.1"/>
    <property type="molecule type" value="Genomic_DNA"/>
</dbReference>
<evidence type="ECO:0000313" key="3">
    <source>
        <dbReference type="EMBL" id="MTT31251.1"/>
    </source>
</evidence>
<dbReference type="InterPro" id="IPR051158">
    <property type="entry name" value="Metallophosphoesterase_sf"/>
</dbReference>
<organism evidence="3 4">
    <name type="scientific">Terrilactibacillus tamarindi</name>
    <dbReference type="NCBI Taxonomy" id="2599694"/>
    <lineage>
        <taxon>Bacteria</taxon>
        <taxon>Bacillati</taxon>
        <taxon>Bacillota</taxon>
        <taxon>Bacilli</taxon>
        <taxon>Bacillales</taxon>
        <taxon>Bacillaceae</taxon>
        <taxon>Terrilactibacillus</taxon>
    </lineage>
</organism>
<dbReference type="PANTHER" id="PTHR31302">
    <property type="entry name" value="TRANSMEMBRANE PROTEIN WITH METALLOPHOSPHOESTERASE DOMAIN-RELATED"/>
    <property type="match status" value="1"/>
</dbReference>
<feature type="transmembrane region" description="Helical" evidence="1">
    <location>
        <begin position="6"/>
        <end position="24"/>
    </location>
</feature>
<dbReference type="GO" id="GO:0009245">
    <property type="term" value="P:lipid A biosynthetic process"/>
    <property type="evidence" value="ECO:0007669"/>
    <property type="project" value="TreeGrafter"/>
</dbReference>
<dbReference type="OrthoDB" id="9780884at2"/>
<dbReference type="InterPro" id="IPR004843">
    <property type="entry name" value="Calcineurin-like_PHP"/>
</dbReference>
<evidence type="ECO:0000259" key="2">
    <source>
        <dbReference type="Pfam" id="PF00149"/>
    </source>
</evidence>
<dbReference type="Gene3D" id="3.60.21.10">
    <property type="match status" value="1"/>
</dbReference>
<keyword evidence="1" id="KW-1133">Transmembrane helix</keyword>
<accession>A0A6N8CMU1</accession>
<feature type="domain" description="Calcineurin-like phosphoesterase" evidence="2">
    <location>
        <begin position="48"/>
        <end position="205"/>
    </location>
</feature>
<gene>
    <name evidence="3" type="ORF">GMB86_04370</name>
</gene>
<sequence length="261" mass="29865">MWFVLIFLGLFLFASLLMLLYMYIEAHLNRIILHHIALRGLDEVFEGFRIFFISDIHRRSISPKLIDKLKELPKVDYVVIGGDITERGVPFKRVETNLRVLSQIAPLIFIWGNHDYTVNKNRLIKTLKHYHVQVLENNCMVITRGGRTLNLAGVDDLTYEKDDLNKTLQGKADAPVILFSHNPNIKYRITKDTGIQLVVSGHTHGGQIRLFGISLKEVGGVKRRSFGKLIISNGYGTTRLPLRFSAKPDTLYLILNRAEKK</sequence>
<evidence type="ECO:0000313" key="4">
    <source>
        <dbReference type="Proteomes" id="UP000440978"/>
    </source>
</evidence>
<keyword evidence="1" id="KW-0812">Transmembrane</keyword>
<dbReference type="InterPro" id="IPR029052">
    <property type="entry name" value="Metallo-depent_PP-like"/>
</dbReference>
<name>A0A6N8CMU1_9BACI</name>
<reference evidence="3 4" key="1">
    <citation type="submission" date="2019-11" db="EMBL/GenBank/DDBJ databases">
        <title>Terrilactibacillus tamarindus sp. nov. BCM23-1 isolated from bark of Tamarindus indica.</title>
        <authorList>
            <person name="Kingkaew E."/>
            <person name="Tanasupawat S."/>
        </authorList>
    </citation>
    <scope>NUCLEOTIDE SEQUENCE [LARGE SCALE GENOMIC DNA]</scope>
    <source>
        <strain evidence="3 4">BCM23-1</strain>
    </source>
</reference>
<evidence type="ECO:0000256" key="1">
    <source>
        <dbReference type="SAM" id="Phobius"/>
    </source>
</evidence>
<dbReference type="GO" id="GO:0016020">
    <property type="term" value="C:membrane"/>
    <property type="evidence" value="ECO:0007669"/>
    <property type="project" value="GOC"/>
</dbReference>
<proteinExistence type="predicted"/>
<dbReference type="Proteomes" id="UP000440978">
    <property type="component" value="Unassembled WGS sequence"/>
</dbReference>
<dbReference type="AlphaFoldDB" id="A0A6N8CMU1"/>